<protein>
    <submittedName>
        <fullName evidence="1">Uncharacterized protein</fullName>
    </submittedName>
</protein>
<evidence type="ECO:0000313" key="2">
    <source>
        <dbReference type="Proteomes" id="UP001183643"/>
    </source>
</evidence>
<dbReference type="RefSeq" id="WP_310367288.1">
    <property type="nucleotide sequence ID" value="NZ_JAVDYB010000001.1"/>
</dbReference>
<organism evidence="1 2">
    <name type="scientific">Catenuloplanes atrovinosus</name>
    <dbReference type="NCBI Taxonomy" id="137266"/>
    <lineage>
        <taxon>Bacteria</taxon>
        <taxon>Bacillati</taxon>
        <taxon>Actinomycetota</taxon>
        <taxon>Actinomycetes</taxon>
        <taxon>Micromonosporales</taxon>
        <taxon>Micromonosporaceae</taxon>
        <taxon>Catenuloplanes</taxon>
    </lineage>
</organism>
<dbReference type="AlphaFoldDB" id="A0AAE4CBQ9"/>
<comment type="caution">
    <text evidence="1">The sequence shown here is derived from an EMBL/GenBank/DDBJ whole genome shotgun (WGS) entry which is preliminary data.</text>
</comment>
<dbReference type="EMBL" id="JAVDYB010000001">
    <property type="protein sequence ID" value="MDR7275835.1"/>
    <property type="molecule type" value="Genomic_DNA"/>
</dbReference>
<dbReference type="Proteomes" id="UP001183643">
    <property type="component" value="Unassembled WGS sequence"/>
</dbReference>
<sequence length="165" mass="16988">MNDDAGSDRIWVTTVPPLEPVHLSVLIGVDNGGDAGERLVAALLDRGHQGDDGALYLLPDDLEAAYRQDGDALTVRLTAPAGVLDELVEDHDDAGLRAARAAVGGRDGRVALISRTVTSTFLAGVDPDERPPVLLIDAPGPAGRDALLAAAGRGDATIAVVPTDD</sequence>
<reference evidence="1" key="1">
    <citation type="submission" date="2023-07" db="EMBL/GenBank/DDBJ databases">
        <title>Sequencing the genomes of 1000 actinobacteria strains.</title>
        <authorList>
            <person name="Klenk H.-P."/>
        </authorList>
    </citation>
    <scope>NUCLEOTIDE SEQUENCE</scope>
    <source>
        <strain evidence="1">DSM 44707</strain>
    </source>
</reference>
<evidence type="ECO:0000313" key="1">
    <source>
        <dbReference type="EMBL" id="MDR7275835.1"/>
    </source>
</evidence>
<proteinExistence type="predicted"/>
<keyword evidence="2" id="KW-1185">Reference proteome</keyword>
<gene>
    <name evidence="1" type="ORF">J2S41_002613</name>
</gene>
<accession>A0AAE4CBQ9</accession>
<name>A0AAE4CBQ9_9ACTN</name>